<evidence type="ECO:0000313" key="12">
    <source>
        <dbReference type="Proteomes" id="UP000054843"/>
    </source>
</evidence>
<reference evidence="11 12" key="1">
    <citation type="submission" date="2015-01" db="EMBL/GenBank/DDBJ databases">
        <title>Evolution of Trichinella species and genotypes.</title>
        <authorList>
            <person name="Korhonen P.K."/>
            <person name="Edoardo P."/>
            <person name="Giuseppe L.R."/>
            <person name="Gasser R.B."/>
        </authorList>
    </citation>
    <scope>NUCLEOTIDE SEQUENCE [LARGE SCALE GENOMIC DNA]</scope>
    <source>
        <strain evidence="11">ISS1980</strain>
    </source>
</reference>
<dbReference type="Gene3D" id="3.40.50.12190">
    <property type="match status" value="1"/>
</dbReference>
<keyword evidence="8 10" id="KW-0472">Membrane</keyword>
<dbReference type="PROSITE" id="PS01066">
    <property type="entry name" value="UPP_SYNTHASE"/>
    <property type="match status" value="1"/>
</dbReference>
<comment type="subcellular location">
    <subcellularLocation>
        <location evidence="1">Membrane</location>
    </subcellularLocation>
</comment>
<dbReference type="GO" id="GO:0016094">
    <property type="term" value="P:polyprenol biosynthetic process"/>
    <property type="evidence" value="ECO:0007669"/>
    <property type="project" value="TreeGrafter"/>
</dbReference>
<dbReference type="GO" id="GO:1904423">
    <property type="term" value="C:dehydrodolichyl diphosphate synthase complex"/>
    <property type="evidence" value="ECO:0007669"/>
    <property type="project" value="TreeGrafter"/>
</dbReference>
<evidence type="ECO:0000256" key="1">
    <source>
        <dbReference type="ARBA" id="ARBA00004370"/>
    </source>
</evidence>
<dbReference type="InterPro" id="IPR038599">
    <property type="entry name" value="LAP1C-like_C_sf"/>
</dbReference>
<evidence type="ECO:0000256" key="8">
    <source>
        <dbReference type="ARBA" id="ARBA00023136"/>
    </source>
</evidence>
<evidence type="ECO:0000256" key="2">
    <source>
        <dbReference type="ARBA" id="ARBA00005432"/>
    </source>
</evidence>
<dbReference type="InterPro" id="IPR001441">
    <property type="entry name" value="UPP_synth-like"/>
</dbReference>
<dbReference type="CDD" id="cd00475">
    <property type="entry name" value="Cis_IPPS"/>
    <property type="match status" value="1"/>
</dbReference>
<dbReference type="SUPFAM" id="SSF64005">
    <property type="entry name" value="Undecaprenyl diphosphate synthase"/>
    <property type="match status" value="1"/>
</dbReference>
<name>A0A0V1MGD5_9BILA</name>
<keyword evidence="12" id="KW-1185">Reference proteome</keyword>
<evidence type="ECO:0000256" key="4">
    <source>
        <dbReference type="ARBA" id="ARBA00022679"/>
    </source>
</evidence>
<evidence type="ECO:0000256" key="3">
    <source>
        <dbReference type="ARBA" id="ARBA00012596"/>
    </source>
</evidence>
<dbReference type="HAMAP" id="MF_01139">
    <property type="entry name" value="ISPT"/>
    <property type="match status" value="1"/>
</dbReference>
<evidence type="ECO:0000256" key="5">
    <source>
        <dbReference type="ARBA" id="ARBA00022692"/>
    </source>
</evidence>
<proteinExistence type="inferred from homology"/>
<comment type="caution">
    <text evidence="11">The sequence shown here is derived from an EMBL/GenBank/DDBJ whole genome shotgun (WGS) entry which is preliminary data.</text>
</comment>
<keyword evidence="4" id="KW-0808">Transferase</keyword>
<dbReference type="GO" id="GO:0045547">
    <property type="term" value="F:ditrans,polycis-polyprenyl diphosphate synthase [(2E,6E)-farnesyl diphosphate specific] activity"/>
    <property type="evidence" value="ECO:0007669"/>
    <property type="project" value="UniProtKB-EC"/>
</dbReference>
<feature type="transmembrane region" description="Helical" evidence="10">
    <location>
        <begin position="84"/>
        <end position="103"/>
    </location>
</feature>
<gene>
    <name evidence="11" type="primary">DHDDS</name>
    <name evidence="11" type="ORF">T10_9725</name>
</gene>
<comment type="catalytic activity">
    <reaction evidence="9">
        <text>n isopentenyl diphosphate + (2E,6E)-farnesyl diphosphate = a di-trans,poly-cis-polyprenyl diphosphate + n diphosphate</text>
        <dbReference type="Rhea" id="RHEA:53008"/>
        <dbReference type="Rhea" id="RHEA-COMP:19494"/>
        <dbReference type="ChEBI" id="CHEBI:33019"/>
        <dbReference type="ChEBI" id="CHEBI:128769"/>
        <dbReference type="ChEBI" id="CHEBI:136960"/>
        <dbReference type="ChEBI" id="CHEBI:175763"/>
        <dbReference type="EC" id="2.5.1.87"/>
    </reaction>
</comment>
<dbReference type="Proteomes" id="UP000054843">
    <property type="component" value="Unassembled WGS sequence"/>
</dbReference>
<dbReference type="InterPro" id="IPR018520">
    <property type="entry name" value="UPP_synth-like_CS"/>
</dbReference>
<dbReference type="OrthoDB" id="4173905at2759"/>
<dbReference type="PANTHER" id="PTHR10291:SF43">
    <property type="entry name" value="DEHYDRODOLICHYL DIPHOSPHATE SYNTHASE COMPLEX SUBUNIT DHDDS"/>
    <property type="match status" value="1"/>
</dbReference>
<dbReference type="Gene3D" id="3.40.1180.10">
    <property type="entry name" value="Decaprenyl diphosphate synthase-like"/>
    <property type="match status" value="1"/>
</dbReference>
<dbReference type="STRING" id="268474.A0A0V1MGD5"/>
<evidence type="ECO:0000256" key="6">
    <source>
        <dbReference type="ARBA" id="ARBA00022842"/>
    </source>
</evidence>
<evidence type="ECO:0000313" key="11">
    <source>
        <dbReference type="EMBL" id="KRZ70677.1"/>
    </source>
</evidence>
<dbReference type="PANTHER" id="PTHR10291">
    <property type="entry name" value="DEHYDRODOLICHYL DIPHOSPHATE SYNTHASE FAMILY MEMBER"/>
    <property type="match status" value="1"/>
</dbReference>
<evidence type="ECO:0000256" key="10">
    <source>
        <dbReference type="SAM" id="Phobius"/>
    </source>
</evidence>
<dbReference type="NCBIfam" id="TIGR00055">
    <property type="entry name" value="uppS"/>
    <property type="match status" value="1"/>
</dbReference>
<dbReference type="GO" id="GO:0005783">
    <property type="term" value="C:endoplasmic reticulum"/>
    <property type="evidence" value="ECO:0007669"/>
    <property type="project" value="TreeGrafter"/>
</dbReference>
<organism evidence="11 12">
    <name type="scientific">Trichinella papuae</name>
    <dbReference type="NCBI Taxonomy" id="268474"/>
    <lineage>
        <taxon>Eukaryota</taxon>
        <taxon>Metazoa</taxon>
        <taxon>Ecdysozoa</taxon>
        <taxon>Nematoda</taxon>
        <taxon>Enoplea</taxon>
        <taxon>Dorylaimia</taxon>
        <taxon>Trichinellida</taxon>
        <taxon>Trichinellidae</taxon>
        <taxon>Trichinella</taxon>
    </lineage>
</organism>
<protein>
    <recommendedName>
        <fullName evidence="3">ditrans,polycis-polyprenyl diphosphate synthase [(2E,6E)-farnesyldiphosphate specific]</fullName>
        <ecNumber evidence="3">2.5.1.87</ecNumber>
    </recommendedName>
</protein>
<comment type="similarity">
    <text evidence="2">Belongs to the UPP synthase family.</text>
</comment>
<keyword evidence="5 10" id="KW-0812">Transmembrane</keyword>
<keyword evidence="7 10" id="KW-1133">Transmembrane helix</keyword>
<dbReference type="FunFam" id="3.40.1180.10:FF:000005">
    <property type="entry name" value="Alkyl transferase"/>
    <property type="match status" value="1"/>
</dbReference>
<evidence type="ECO:0000256" key="7">
    <source>
        <dbReference type="ARBA" id="ARBA00022989"/>
    </source>
</evidence>
<dbReference type="Pfam" id="PF01255">
    <property type="entry name" value="Prenyltransf"/>
    <property type="match status" value="1"/>
</dbReference>
<accession>A0A0V1MGD5</accession>
<dbReference type="InterPro" id="IPR036424">
    <property type="entry name" value="UPP_synth-like_sf"/>
</dbReference>
<keyword evidence="6" id="KW-0460">Magnesium</keyword>
<evidence type="ECO:0000256" key="9">
    <source>
        <dbReference type="ARBA" id="ARBA00047353"/>
    </source>
</evidence>
<dbReference type="GO" id="GO:0016020">
    <property type="term" value="C:membrane"/>
    <property type="evidence" value="ECO:0007669"/>
    <property type="project" value="UniProtKB-SubCell"/>
</dbReference>
<dbReference type="EC" id="2.5.1.87" evidence="3"/>
<dbReference type="EMBL" id="JYDO01000109">
    <property type="protein sequence ID" value="KRZ70677.1"/>
    <property type="molecule type" value="Genomic_DNA"/>
</dbReference>
<dbReference type="AlphaFoldDB" id="A0A0V1MGD5"/>
<sequence>MIRNHARKNDSLKLYPDLNDLKSEFNELFSSNEEDCSDLTDDDNFRGKESILIHNSDRLHSNLSQIHKSYEVSDSTVKKLWNQYIFRLLCFFIVIVCVCYIPYICNAPSNRTNFYKELKYLKSDFKLQNSMLWKVISTSIQSAMKDETSVLVISLLNGKNGKRTAQCLAQRLANITSKLFSANALYSPSVTVFDSEDFNDSFGVTRLHERLQSFFSQYIYNVAIMKEFQNFSPVTYDILHAFFEPHFSHPDRVAFFLQITCDMDLSSVGYEKSYDKHIHLCLKNSPFAQTHSEDHFAALLSRIGGSVVIVTPEEANLDHATEKLSWLQRMMAKLLCLGPIPQHIAFIMDGNRRFATKLGMEATSGHEYGYETLMKTLQWCREVGIREVTVFALSIENFKRSEAEVNALMSLARMKFSRILETLNSVEKNDVRCRFFGNFDYLPGDIRELIEAIALKTRENKGLFLNICFPYTACDELRRACISIMKSFKTNEPTEDHLTEELISKHLDSGSSTEPDLLIRTSGETRLSDFLLWQSSYSCLYFDQVLWPDYSFWNLFRAILFYQQNYKQIQEVRKYGKISPNFKIE</sequence>